<dbReference type="InterPro" id="IPR022803">
    <property type="entry name" value="Ribosomal_uL5_dom_sf"/>
</dbReference>
<protein>
    <recommendedName>
        <fullName evidence="3">Exosome protein</fullName>
    </recommendedName>
</protein>
<dbReference type="SUPFAM" id="SSF55282">
    <property type="entry name" value="RL5-like"/>
    <property type="match status" value="1"/>
</dbReference>
<dbReference type="PANTHER" id="PTHR38816:SF1">
    <property type="entry name" value="EXOSOME SUBUNIT"/>
    <property type="match status" value="1"/>
</dbReference>
<dbReference type="EMBL" id="CP020477">
    <property type="protein sequence ID" value="ARM75909.1"/>
    <property type="molecule type" value="Genomic_DNA"/>
</dbReference>
<dbReference type="OrthoDB" id="10874at2157"/>
<dbReference type="RefSeq" id="WP_148691688.1">
    <property type="nucleotide sequence ID" value="NZ_CP020477.1"/>
</dbReference>
<dbReference type="InterPro" id="IPR002739">
    <property type="entry name" value="PAB1135-like"/>
</dbReference>
<accession>A0A1W6K066</accession>
<organism evidence="1 2">
    <name type="scientific">Acidianus manzaensis</name>
    <dbReference type="NCBI Taxonomy" id="282676"/>
    <lineage>
        <taxon>Archaea</taxon>
        <taxon>Thermoproteota</taxon>
        <taxon>Thermoprotei</taxon>
        <taxon>Sulfolobales</taxon>
        <taxon>Sulfolobaceae</taxon>
        <taxon>Acidianus</taxon>
    </lineage>
</organism>
<name>A0A1W6K066_9CREN</name>
<evidence type="ECO:0000313" key="1">
    <source>
        <dbReference type="EMBL" id="ARM75909.1"/>
    </source>
</evidence>
<proteinExistence type="predicted"/>
<keyword evidence="2" id="KW-1185">Reference proteome</keyword>
<reference evidence="1 2" key="1">
    <citation type="submission" date="2017-03" db="EMBL/GenBank/DDBJ databases">
        <title>Sulfur activation and transportation mechanism of thermophilic Archaea Acidianus manzaensis YN-25.</title>
        <authorList>
            <person name="Ma Y."/>
            <person name="Yang Y."/>
            <person name="Xia J."/>
        </authorList>
    </citation>
    <scope>NUCLEOTIDE SEQUENCE [LARGE SCALE GENOMIC DNA]</scope>
    <source>
        <strain evidence="1 2">YN-25</strain>
    </source>
</reference>
<dbReference type="Proteomes" id="UP000193404">
    <property type="component" value="Chromosome"/>
</dbReference>
<dbReference type="KEGG" id="aman:B6F84_07625"/>
<dbReference type="Gene3D" id="3.30.1440.10">
    <property type="match status" value="1"/>
</dbReference>
<dbReference type="PANTHER" id="PTHR38816">
    <property type="entry name" value="EXOSOME SUBUNIT, DUF54 FAMILY-RELATED"/>
    <property type="match status" value="1"/>
</dbReference>
<dbReference type="STRING" id="282676.B6F84_07625"/>
<sequence length="146" mass="16962">MKVSSISILVFCYETEDYDKIINAINLFFKDFMDYITVSKNSVDGHYGDKIVLIKYEIKGKIAEKLFSYILSNLDRADLLYFISTIDDRLEKSKIHMRIDKQKFLSEQKLSLRDSDDIIKIIISSVGGTKIVKKELNDLVNRNLHT</sequence>
<dbReference type="AlphaFoldDB" id="A0A1W6K066"/>
<gene>
    <name evidence="1" type="ORF">B6F84_07625</name>
</gene>
<dbReference type="Pfam" id="PF01877">
    <property type="entry name" value="RNA_binding"/>
    <property type="match status" value="1"/>
</dbReference>
<dbReference type="GeneID" id="41590778"/>
<evidence type="ECO:0008006" key="3">
    <source>
        <dbReference type="Google" id="ProtNLM"/>
    </source>
</evidence>
<evidence type="ECO:0000313" key="2">
    <source>
        <dbReference type="Proteomes" id="UP000193404"/>
    </source>
</evidence>